<evidence type="ECO:0000313" key="2">
    <source>
        <dbReference type="Proteomes" id="UP000308197"/>
    </source>
</evidence>
<dbReference type="InParanoid" id="A0A5C3P5Q6"/>
<dbReference type="AlphaFoldDB" id="A0A5C3P5Q6"/>
<accession>A0A5C3P5Q6</accession>
<organism evidence="1 2">
    <name type="scientific">Polyporus arcularius HHB13444</name>
    <dbReference type="NCBI Taxonomy" id="1314778"/>
    <lineage>
        <taxon>Eukaryota</taxon>
        <taxon>Fungi</taxon>
        <taxon>Dikarya</taxon>
        <taxon>Basidiomycota</taxon>
        <taxon>Agaricomycotina</taxon>
        <taxon>Agaricomycetes</taxon>
        <taxon>Polyporales</taxon>
        <taxon>Polyporaceae</taxon>
        <taxon>Polyporus</taxon>
    </lineage>
</organism>
<sequence length="174" mass="19547">MSSEKEPGRMGCRGDEYRGGWTWEYLKETNNSEESSDGEDGMSYWTYGDSVRVEAHIVQLGTKPYIVFGGICSFLPHAYHDEAEGGPPSRAAYIPSTRRALRVPARLTCNTPYAVRGWVPIRHYDVRHQQVLGHALDRRTALQGQCPAYTEKFKWDEEVCGPVMSDAVGSTRSV</sequence>
<keyword evidence="2" id="KW-1185">Reference proteome</keyword>
<dbReference type="EMBL" id="ML211280">
    <property type="protein sequence ID" value="TFK85006.1"/>
    <property type="molecule type" value="Genomic_DNA"/>
</dbReference>
<name>A0A5C3P5Q6_9APHY</name>
<dbReference type="Proteomes" id="UP000308197">
    <property type="component" value="Unassembled WGS sequence"/>
</dbReference>
<gene>
    <name evidence="1" type="ORF">K466DRAFT_566890</name>
</gene>
<proteinExistence type="predicted"/>
<reference evidence="1 2" key="1">
    <citation type="journal article" date="2019" name="Nat. Ecol. Evol.">
        <title>Megaphylogeny resolves global patterns of mushroom evolution.</title>
        <authorList>
            <person name="Varga T."/>
            <person name="Krizsan K."/>
            <person name="Foldi C."/>
            <person name="Dima B."/>
            <person name="Sanchez-Garcia M."/>
            <person name="Sanchez-Ramirez S."/>
            <person name="Szollosi G.J."/>
            <person name="Szarkandi J.G."/>
            <person name="Papp V."/>
            <person name="Albert L."/>
            <person name="Andreopoulos W."/>
            <person name="Angelini C."/>
            <person name="Antonin V."/>
            <person name="Barry K.W."/>
            <person name="Bougher N.L."/>
            <person name="Buchanan P."/>
            <person name="Buyck B."/>
            <person name="Bense V."/>
            <person name="Catcheside P."/>
            <person name="Chovatia M."/>
            <person name="Cooper J."/>
            <person name="Damon W."/>
            <person name="Desjardin D."/>
            <person name="Finy P."/>
            <person name="Geml J."/>
            <person name="Haridas S."/>
            <person name="Hughes K."/>
            <person name="Justo A."/>
            <person name="Karasinski D."/>
            <person name="Kautmanova I."/>
            <person name="Kiss B."/>
            <person name="Kocsube S."/>
            <person name="Kotiranta H."/>
            <person name="LaButti K.M."/>
            <person name="Lechner B.E."/>
            <person name="Liimatainen K."/>
            <person name="Lipzen A."/>
            <person name="Lukacs Z."/>
            <person name="Mihaltcheva S."/>
            <person name="Morgado L.N."/>
            <person name="Niskanen T."/>
            <person name="Noordeloos M.E."/>
            <person name="Ohm R.A."/>
            <person name="Ortiz-Santana B."/>
            <person name="Ovrebo C."/>
            <person name="Racz N."/>
            <person name="Riley R."/>
            <person name="Savchenko A."/>
            <person name="Shiryaev A."/>
            <person name="Soop K."/>
            <person name="Spirin V."/>
            <person name="Szebenyi C."/>
            <person name="Tomsovsky M."/>
            <person name="Tulloss R.E."/>
            <person name="Uehling J."/>
            <person name="Grigoriev I.V."/>
            <person name="Vagvolgyi C."/>
            <person name="Papp T."/>
            <person name="Martin F.M."/>
            <person name="Miettinen O."/>
            <person name="Hibbett D.S."/>
            <person name="Nagy L.G."/>
        </authorList>
    </citation>
    <scope>NUCLEOTIDE SEQUENCE [LARGE SCALE GENOMIC DNA]</scope>
    <source>
        <strain evidence="1 2">HHB13444</strain>
    </source>
</reference>
<evidence type="ECO:0000313" key="1">
    <source>
        <dbReference type="EMBL" id="TFK85006.1"/>
    </source>
</evidence>
<protein>
    <submittedName>
        <fullName evidence="1">Uncharacterized protein</fullName>
    </submittedName>
</protein>